<dbReference type="Proteomes" id="UP001472677">
    <property type="component" value="Unassembled WGS sequence"/>
</dbReference>
<keyword evidence="3" id="KW-1185">Reference proteome</keyword>
<evidence type="ECO:0000313" key="2">
    <source>
        <dbReference type="EMBL" id="KAK8502272.1"/>
    </source>
</evidence>
<sequence length="121" mass="13855">MEKAKLENQGRRLENQRMALIVRQKELELVDVQHYNQPQQHSSNRRGDPSSITDCGMETSSITTTVERFSRRPCAQPPPPLFRDSNPSLLQHVFHGWVVMICGSPWVEWAWVGVPCVTQSV</sequence>
<proteinExistence type="predicted"/>
<organism evidence="2 3">
    <name type="scientific">Hibiscus sabdariffa</name>
    <name type="common">roselle</name>
    <dbReference type="NCBI Taxonomy" id="183260"/>
    <lineage>
        <taxon>Eukaryota</taxon>
        <taxon>Viridiplantae</taxon>
        <taxon>Streptophyta</taxon>
        <taxon>Embryophyta</taxon>
        <taxon>Tracheophyta</taxon>
        <taxon>Spermatophyta</taxon>
        <taxon>Magnoliopsida</taxon>
        <taxon>eudicotyledons</taxon>
        <taxon>Gunneridae</taxon>
        <taxon>Pentapetalae</taxon>
        <taxon>rosids</taxon>
        <taxon>malvids</taxon>
        <taxon>Malvales</taxon>
        <taxon>Malvaceae</taxon>
        <taxon>Malvoideae</taxon>
        <taxon>Hibiscus</taxon>
    </lineage>
</organism>
<comment type="caution">
    <text evidence="2">The sequence shown here is derived from an EMBL/GenBank/DDBJ whole genome shotgun (WGS) entry which is preliminary data.</text>
</comment>
<accession>A0ABR2B5U3</accession>
<feature type="region of interest" description="Disordered" evidence="1">
    <location>
        <begin position="33"/>
        <end position="57"/>
    </location>
</feature>
<evidence type="ECO:0000256" key="1">
    <source>
        <dbReference type="SAM" id="MobiDB-lite"/>
    </source>
</evidence>
<gene>
    <name evidence="2" type="ORF">V6N12_011690</name>
</gene>
<reference evidence="2 3" key="1">
    <citation type="journal article" date="2024" name="G3 (Bethesda)">
        <title>Genome assembly of Hibiscus sabdariffa L. provides insights into metabolisms of medicinal natural products.</title>
        <authorList>
            <person name="Kim T."/>
        </authorList>
    </citation>
    <scope>NUCLEOTIDE SEQUENCE [LARGE SCALE GENOMIC DNA]</scope>
    <source>
        <strain evidence="2">TK-2024</strain>
        <tissue evidence="2">Old leaves</tissue>
    </source>
</reference>
<dbReference type="EMBL" id="JBBPBM010000173">
    <property type="protein sequence ID" value="KAK8502272.1"/>
    <property type="molecule type" value="Genomic_DNA"/>
</dbReference>
<protein>
    <submittedName>
        <fullName evidence="2">Uncharacterized protein</fullName>
    </submittedName>
</protein>
<name>A0ABR2B5U3_9ROSI</name>
<evidence type="ECO:0000313" key="3">
    <source>
        <dbReference type="Proteomes" id="UP001472677"/>
    </source>
</evidence>